<accession>A0A9P6YIB0</accession>
<evidence type="ECO:0000259" key="1">
    <source>
        <dbReference type="Pfam" id="PF05292"/>
    </source>
</evidence>
<dbReference type="InterPro" id="IPR038917">
    <property type="entry name" value="Malonyl_CoA_deC"/>
</dbReference>
<dbReference type="GO" id="GO:0006085">
    <property type="term" value="P:acetyl-CoA biosynthetic process"/>
    <property type="evidence" value="ECO:0007669"/>
    <property type="project" value="TreeGrafter"/>
</dbReference>
<evidence type="ECO:0000313" key="2">
    <source>
        <dbReference type="EMBL" id="KAG1548349.1"/>
    </source>
</evidence>
<dbReference type="Proteomes" id="UP000717996">
    <property type="component" value="Unassembled WGS sequence"/>
</dbReference>
<dbReference type="GO" id="GO:2001294">
    <property type="term" value="P:malonyl-CoA catabolic process"/>
    <property type="evidence" value="ECO:0007669"/>
    <property type="project" value="TreeGrafter"/>
</dbReference>
<evidence type="ECO:0000313" key="3">
    <source>
        <dbReference type="Proteomes" id="UP000717996"/>
    </source>
</evidence>
<dbReference type="InterPro" id="IPR007956">
    <property type="entry name" value="Malonyl_CoA_deC_C"/>
</dbReference>
<organism evidence="2 3">
    <name type="scientific">Rhizopus oryzae</name>
    <name type="common">Mucormycosis agent</name>
    <name type="synonym">Rhizopus arrhizus var. delemar</name>
    <dbReference type="NCBI Taxonomy" id="64495"/>
    <lineage>
        <taxon>Eukaryota</taxon>
        <taxon>Fungi</taxon>
        <taxon>Fungi incertae sedis</taxon>
        <taxon>Mucoromycota</taxon>
        <taxon>Mucoromycotina</taxon>
        <taxon>Mucoromycetes</taxon>
        <taxon>Mucorales</taxon>
        <taxon>Mucorineae</taxon>
        <taxon>Rhizopodaceae</taxon>
        <taxon>Rhizopus</taxon>
    </lineage>
</organism>
<name>A0A9P6YIB0_RHIOR</name>
<dbReference type="PANTHER" id="PTHR28641">
    <property type="match status" value="1"/>
</dbReference>
<dbReference type="Pfam" id="PF05292">
    <property type="entry name" value="MCD"/>
    <property type="match status" value="1"/>
</dbReference>
<dbReference type="Gene3D" id="3.40.630.150">
    <property type="entry name" value="Malonyl-CoA decarboxylase, catalytic domain"/>
    <property type="match status" value="1"/>
</dbReference>
<reference evidence="2" key="1">
    <citation type="journal article" date="2020" name="Microb. Genom.">
        <title>Genetic diversity of clinical and environmental Mucorales isolates obtained from an investigation of mucormycosis cases among solid organ transplant recipients.</title>
        <authorList>
            <person name="Nguyen M.H."/>
            <person name="Kaul D."/>
            <person name="Muto C."/>
            <person name="Cheng S.J."/>
            <person name="Richter R.A."/>
            <person name="Bruno V.M."/>
            <person name="Liu G."/>
            <person name="Beyhan S."/>
            <person name="Sundermann A.J."/>
            <person name="Mounaud S."/>
            <person name="Pasculle A.W."/>
            <person name="Nierman W.C."/>
            <person name="Driscoll E."/>
            <person name="Cumbie R."/>
            <person name="Clancy C.J."/>
            <person name="Dupont C.L."/>
        </authorList>
    </citation>
    <scope>NUCLEOTIDE SEQUENCE</scope>
    <source>
        <strain evidence="2">GL16</strain>
    </source>
</reference>
<dbReference type="GO" id="GO:0005782">
    <property type="term" value="C:peroxisomal matrix"/>
    <property type="evidence" value="ECO:0007669"/>
    <property type="project" value="TreeGrafter"/>
</dbReference>
<dbReference type="GO" id="GO:0006633">
    <property type="term" value="P:fatty acid biosynthetic process"/>
    <property type="evidence" value="ECO:0007669"/>
    <property type="project" value="InterPro"/>
</dbReference>
<dbReference type="EMBL" id="JAANIT010000377">
    <property type="protein sequence ID" value="KAG1548349.1"/>
    <property type="molecule type" value="Genomic_DNA"/>
</dbReference>
<dbReference type="OrthoDB" id="426718at2759"/>
<dbReference type="GO" id="GO:0005759">
    <property type="term" value="C:mitochondrial matrix"/>
    <property type="evidence" value="ECO:0007669"/>
    <property type="project" value="TreeGrafter"/>
</dbReference>
<dbReference type="InterPro" id="IPR042303">
    <property type="entry name" value="Malonyl_CoA_deC_C_sf"/>
</dbReference>
<dbReference type="AlphaFoldDB" id="A0A9P6YIB0"/>
<dbReference type="PANTHER" id="PTHR28641:SF1">
    <property type="entry name" value="MALONYL-COA DECARBOXYLASE, MITOCHONDRIAL"/>
    <property type="match status" value="1"/>
</dbReference>
<comment type="caution">
    <text evidence="2">The sequence shown here is derived from an EMBL/GenBank/DDBJ whole genome shotgun (WGS) entry which is preliminary data.</text>
</comment>
<feature type="domain" description="Malonyl-CoA decarboxylase C-terminal" evidence="1">
    <location>
        <begin position="151"/>
        <end position="306"/>
    </location>
</feature>
<proteinExistence type="predicted"/>
<sequence>MHRLNRLNSQLYPTLYNGFLIHKTQFSGNLAPRYYHAKGSSTEKNQTSYDSILPSVMDSIRCYWQLDSSGRYNLLCSLIDSVMKEGVDVKANHSHLVRSICSLSEPVKALADMRLHLQSQLNRVEKERNNTCIQLDRIISEQLGELLGQDNLQMKRISWEDDSFEIIEKICLHEAVHPIKDHKDIKRIWLLYHLHIRRLGPDRRIYGLFVDSLPHEPLVFIHIALLPSMPNSIHSILDAESAINLPENFHCAICYTITTQTAFGNINLGRHLITSAIESLQQEYPQLKTFATLSPIPGFRKWVLNQLANNHIDLPKGIIDWDQ</sequence>
<protein>
    <recommendedName>
        <fullName evidence="1">Malonyl-CoA decarboxylase C-terminal domain-containing protein</fullName>
    </recommendedName>
</protein>
<dbReference type="GO" id="GO:0050080">
    <property type="term" value="F:malonyl-CoA decarboxylase activity"/>
    <property type="evidence" value="ECO:0007669"/>
    <property type="project" value="InterPro"/>
</dbReference>
<gene>
    <name evidence="2" type="ORF">G6F51_003713</name>
</gene>